<reference evidence="2" key="1">
    <citation type="journal article" date="2019" name="Int. J. Syst. Evol. Microbiol.">
        <title>The Global Catalogue of Microorganisms (GCM) 10K type strain sequencing project: providing services to taxonomists for standard genome sequencing and annotation.</title>
        <authorList>
            <consortium name="The Broad Institute Genomics Platform"/>
            <consortium name="The Broad Institute Genome Sequencing Center for Infectious Disease"/>
            <person name="Wu L."/>
            <person name="Ma J."/>
        </authorList>
    </citation>
    <scope>NUCLEOTIDE SEQUENCE [LARGE SCALE GENOMIC DNA]</scope>
    <source>
        <strain evidence="2">JCM 31486</strain>
    </source>
</reference>
<evidence type="ECO:0000313" key="2">
    <source>
        <dbReference type="Proteomes" id="UP001597045"/>
    </source>
</evidence>
<dbReference type="InterPro" id="IPR029058">
    <property type="entry name" value="AB_hydrolase_fold"/>
</dbReference>
<gene>
    <name evidence="1" type="ORF">ACFQ1S_42890</name>
</gene>
<feature type="non-terminal residue" evidence="1">
    <location>
        <position position="1"/>
    </location>
</feature>
<comment type="caution">
    <text evidence="1">The sequence shown here is derived from an EMBL/GenBank/DDBJ whole genome shotgun (WGS) entry which is preliminary data.</text>
</comment>
<dbReference type="Proteomes" id="UP001597045">
    <property type="component" value="Unassembled WGS sequence"/>
</dbReference>
<dbReference type="EMBL" id="JBHTIS010003909">
    <property type="protein sequence ID" value="MFD1051833.1"/>
    <property type="molecule type" value="Genomic_DNA"/>
</dbReference>
<proteinExistence type="predicted"/>
<protein>
    <submittedName>
        <fullName evidence="1">Thioesterase II family protein</fullName>
    </submittedName>
</protein>
<accession>A0ABW3MM81</accession>
<keyword evidence="2" id="KW-1185">Reference proteome</keyword>
<dbReference type="SUPFAM" id="SSF53474">
    <property type="entry name" value="alpha/beta-Hydrolases"/>
    <property type="match status" value="1"/>
</dbReference>
<name>A0ABW3MM81_9PSEU</name>
<organism evidence="1 2">
    <name type="scientific">Kibdelosporangium lantanae</name>
    <dbReference type="NCBI Taxonomy" id="1497396"/>
    <lineage>
        <taxon>Bacteria</taxon>
        <taxon>Bacillati</taxon>
        <taxon>Actinomycetota</taxon>
        <taxon>Actinomycetes</taxon>
        <taxon>Pseudonocardiales</taxon>
        <taxon>Pseudonocardiaceae</taxon>
        <taxon>Kibdelosporangium</taxon>
    </lineage>
</organism>
<dbReference type="Gene3D" id="3.40.50.1820">
    <property type="entry name" value="alpha/beta hydrolase"/>
    <property type="match status" value="1"/>
</dbReference>
<sequence length="119" mass="12916">SSQVAPQDGPYGRYLGLDRAGLTVELGGLMRAAGGEPHPEILDLLVDVLVADVEANRLYRKDIAPRFPCPVTAVGWTRDVEIPPVLMTGWAECGSVTDVLLEGEHYTFLNPPAELLDLF</sequence>
<evidence type="ECO:0000313" key="1">
    <source>
        <dbReference type="EMBL" id="MFD1051833.1"/>
    </source>
</evidence>